<evidence type="ECO:0000259" key="2">
    <source>
        <dbReference type="Pfam" id="PF01408"/>
    </source>
</evidence>
<dbReference type="Pfam" id="PF01408">
    <property type="entry name" value="GFO_IDH_MocA"/>
    <property type="match status" value="1"/>
</dbReference>
<dbReference type="AlphaFoldDB" id="A0A6C0G5H6"/>
<dbReference type="RefSeq" id="WP_162358763.1">
    <property type="nucleotide sequence ID" value="NZ_CP048209.1"/>
</dbReference>
<dbReference type="Proteomes" id="UP000476064">
    <property type="component" value="Chromosome"/>
</dbReference>
<proteinExistence type="inferred from homology"/>
<evidence type="ECO:0000313" key="5">
    <source>
        <dbReference type="Proteomes" id="UP000476064"/>
    </source>
</evidence>
<dbReference type="PANTHER" id="PTHR43377:SF1">
    <property type="entry name" value="BILIVERDIN REDUCTASE A"/>
    <property type="match status" value="1"/>
</dbReference>
<evidence type="ECO:0000313" key="4">
    <source>
        <dbReference type="EMBL" id="QHT62330.1"/>
    </source>
</evidence>
<name>A0A6C0G5H6_9BACL</name>
<feature type="domain" description="Gfo/Idh/MocA-like oxidoreductase N-terminal" evidence="2">
    <location>
        <begin position="1"/>
        <end position="119"/>
    </location>
</feature>
<dbReference type="SUPFAM" id="SSF55347">
    <property type="entry name" value="Glyceraldehyde-3-phosphate dehydrogenase-like, C-terminal domain"/>
    <property type="match status" value="1"/>
</dbReference>
<accession>A0A6C0G5H6</accession>
<organism evidence="4 5">
    <name type="scientific">Paenibacillus lycopersici</name>
    <dbReference type="NCBI Taxonomy" id="2704462"/>
    <lineage>
        <taxon>Bacteria</taxon>
        <taxon>Bacillati</taxon>
        <taxon>Bacillota</taxon>
        <taxon>Bacilli</taxon>
        <taxon>Bacillales</taxon>
        <taxon>Paenibacillaceae</taxon>
        <taxon>Paenibacillus</taxon>
    </lineage>
</organism>
<dbReference type="GO" id="GO:0000166">
    <property type="term" value="F:nucleotide binding"/>
    <property type="evidence" value="ECO:0007669"/>
    <property type="project" value="InterPro"/>
</dbReference>
<dbReference type="Gene3D" id="3.30.360.10">
    <property type="entry name" value="Dihydrodipicolinate Reductase, domain 2"/>
    <property type="match status" value="1"/>
</dbReference>
<comment type="similarity">
    <text evidence="1">Belongs to the Gfo/Idh/MocA family.</text>
</comment>
<reference evidence="4 5" key="1">
    <citation type="submission" date="2020-01" db="EMBL/GenBank/DDBJ databases">
        <title>Paenibacillus sp. nov., isolated from tomato rhizosphere.</title>
        <authorList>
            <person name="Weon H.-Y."/>
            <person name="Lee S.A."/>
        </authorList>
    </citation>
    <scope>NUCLEOTIDE SEQUENCE [LARGE SCALE GENOMIC DNA]</scope>
    <source>
        <strain evidence="4 5">12200R-189</strain>
    </source>
</reference>
<feature type="domain" description="Gfo/Idh/MocA-like oxidoreductase C-terminal" evidence="3">
    <location>
        <begin position="131"/>
        <end position="328"/>
    </location>
</feature>
<dbReference type="InterPro" id="IPR000683">
    <property type="entry name" value="Gfo/Idh/MocA-like_OxRdtase_N"/>
</dbReference>
<evidence type="ECO:0000256" key="1">
    <source>
        <dbReference type="ARBA" id="ARBA00010928"/>
    </source>
</evidence>
<dbReference type="InterPro" id="IPR051450">
    <property type="entry name" value="Gfo/Idh/MocA_Oxidoreductases"/>
</dbReference>
<evidence type="ECO:0000259" key="3">
    <source>
        <dbReference type="Pfam" id="PF02894"/>
    </source>
</evidence>
<dbReference type="InterPro" id="IPR036291">
    <property type="entry name" value="NAD(P)-bd_dom_sf"/>
</dbReference>
<dbReference type="KEGG" id="plyc:GXP70_21675"/>
<sequence length="337" mass="35955">MKIALIGAGSMGTVHAEAHARNPRAELVGIVDPRIGTASALAERLGSRAYASLDQLMAAESPDVVDICLPTFMHKEYTLQAAALGMHVLCEKPIAGNLADARDMIEACRAAGVQLYVGHVVRFFPDYAKVRELIRAGEIGEPGTVRAERVSAAPSGYDGWYADFAQSGGVLLDLLLHDFDWLRWTFGDVERVYARSTLAAGDKTSPDHAFVTLRFKSGAIGYANGSWSYPDGFATRLEVAGSAGILTVNSEDSVTNRAQLSAKESNQPAVHVPQSALARSPYDDELAHFLDCIAGGAEPIVTCEDGYEALRISLACMESALSGKAVEMDTFGKGNAE</sequence>
<dbReference type="Pfam" id="PF02894">
    <property type="entry name" value="GFO_IDH_MocA_C"/>
    <property type="match status" value="1"/>
</dbReference>
<dbReference type="PANTHER" id="PTHR43377">
    <property type="entry name" value="BILIVERDIN REDUCTASE A"/>
    <property type="match status" value="1"/>
</dbReference>
<dbReference type="Gene3D" id="3.40.50.720">
    <property type="entry name" value="NAD(P)-binding Rossmann-like Domain"/>
    <property type="match status" value="1"/>
</dbReference>
<dbReference type="SUPFAM" id="SSF51735">
    <property type="entry name" value="NAD(P)-binding Rossmann-fold domains"/>
    <property type="match status" value="1"/>
</dbReference>
<keyword evidence="5" id="KW-1185">Reference proteome</keyword>
<dbReference type="InterPro" id="IPR004104">
    <property type="entry name" value="Gfo/Idh/MocA-like_OxRdtase_C"/>
</dbReference>
<dbReference type="EMBL" id="CP048209">
    <property type="protein sequence ID" value="QHT62330.1"/>
    <property type="molecule type" value="Genomic_DNA"/>
</dbReference>
<protein>
    <submittedName>
        <fullName evidence="4">Gfo/Idh/MocA family oxidoreductase</fullName>
    </submittedName>
</protein>
<gene>
    <name evidence="4" type="ORF">GXP70_21675</name>
</gene>